<keyword evidence="3" id="KW-1185">Reference proteome</keyword>
<protein>
    <submittedName>
        <fullName evidence="2">BadF-type ATPase</fullName>
    </submittedName>
</protein>
<dbReference type="Pfam" id="PF01869">
    <property type="entry name" value="BcrAD_BadFG"/>
    <property type="match status" value="1"/>
</dbReference>
<feature type="domain" description="ATPase BadF/BadG/BcrA/BcrD type" evidence="1">
    <location>
        <begin position="5"/>
        <end position="279"/>
    </location>
</feature>
<dbReference type="InterPro" id="IPR043129">
    <property type="entry name" value="ATPase_NBD"/>
</dbReference>
<dbReference type="EMBL" id="FNVT01000001">
    <property type="protein sequence ID" value="SEF58975.1"/>
    <property type="molecule type" value="Genomic_DNA"/>
</dbReference>
<dbReference type="RefSeq" id="WP_160150134.1">
    <property type="nucleotide sequence ID" value="NZ_FNVT01000001.1"/>
</dbReference>
<evidence type="ECO:0000259" key="1">
    <source>
        <dbReference type="Pfam" id="PF01869"/>
    </source>
</evidence>
<dbReference type="PANTHER" id="PTHR43190:SF3">
    <property type="entry name" value="N-ACETYL-D-GLUCOSAMINE KINASE"/>
    <property type="match status" value="1"/>
</dbReference>
<evidence type="ECO:0000313" key="2">
    <source>
        <dbReference type="EMBL" id="SEF58975.1"/>
    </source>
</evidence>
<reference evidence="2 3" key="1">
    <citation type="submission" date="2016-10" db="EMBL/GenBank/DDBJ databases">
        <authorList>
            <person name="de Groot N.N."/>
        </authorList>
    </citation>
    <scope>NUCLEOTIDE SEQUENCE [LARGE SCALE GENOMIC DNA]</scope>
    <source>
        <strain evidence="2 3">CGMCC 4.7037</strain>
    </source>
</reference>
<name>A0A1H5T828_9ACTN</name>
<dbReference type="OrthoDB" id="8701357at2"/>
<proteinExistence type="predicted"/>
<sequence>MHVVLGIDAGGTSSRAALFTMDGEPLRRGQAGGANPGALGLDRAAANLSSAVRAALADITFPQVKAIVVGLAGNPELCGELTARVFGSLPVRTVGDVVTAFAAGTASPSGTVLISGTGAIAAKITGHEVTATADGYGWQLGDEGSAFWLGRAAARATIRALDTKTDGDPKTALDTNTDGDPKTDGALAGLVVRRLLPEGTGDDPVARLAAVVQARPPLALAELAPLVSRAALDGDPVAVAIVAEAAERLARTARKVREPGLPTVLAGSVLTAEGPVRDAVQGLLEGASVAGDAAGAAAWLAARPFLNSAESCHARFVRPQSMNPAGFGPA</sequence>
<dbReference type="SUPFAM" id="SSF53067">
    <property type="entry name" value="Actin-like ATPase domain"/>
    <property type="match status" value="2"/>
</dbReference>
<gene>
    <name evidence="2" type="ORF">SAMN05444920_101144</name>
</gene>
<dbReference type="AlphaFoldDB" id="A0A1H5T828"/>
<accession>A0A1H5T828</accession>
<dbReference type="PANTHER" id="PTHR43190">
    <property type="entry name" value="N-ACETYL-D-GLUCOSAMINE KINASE"/>
    <property type="match status" value="1"/>
</dbReference>
<organism evidence="2 3">
    <name type="scientific">Nonomuraea solani</name>
    <dbReference type="NCBI Taxonomy" id="1144553"/>
    <lineage>
        <taxon>Bacteria</taxon>
        <taxon>Bacillati</taxon>
        <taxon>Actinomycetota</taxon>
        <taxon>Actinomycetes</taxon>
        <taxon>Streptosporangiales</taxon>
        <taxon>Streptosporangiaceae</taxon>
        <taxon>Nonomuraea</taxon>
    </lineage>
</organism>
<dbReference type="InterPro" id="IPR002731">
    <property type="entry name" value="ATPase_BadF"/>
</dbReference>
<dbReference type="Proteomes" id="UP000236732">
    <property type="component" value="Unassembled WGS sequence"/>
</dbReference>
<dbReference type="InterPro" id="IPR052519">
    <property type="entry name" value="Euk-type_GlcNAc_Kinase"/>
</dbReference>
<evidence type="ECO:0000313" key="3">
    <source>
        <dbReference type="Proteomes" id="UP000236732"/>
    </source>
</evidence>
<dbReference type="Gene3D" id="3.30.420.40">
    <property type="match status" value="2"/>
</dbReference>